<geneLocation type="plasmid" evidence="3">
    <name>pNITMU1</name>
</geneLocation>
<evidence type="ECO:0000313" key="3">
    <source>
        <dbReference type="Proteomes" id="UP000002718"/>
    </source>
</evidence>
<dbReference type="Proteomes" id="UP000236751">
    <property type="component" value="Unassembled WGS sequence"/>
</dbReference>
<dbReference type="EMBL" id="FNVK01000037">
    <property type="protein sequence ID" value="SEG15286.1"/>
    <property type="molecule type" value="Genomic_DNA"/>
</dbReference>
<sequence>MIDSFDEFRKQGMAQASQEKAAPDLVINRPARQPYEAFAAKDKVLRLDIRCPSSDMGHSLPYNYITNITYKLSDYSEIFLTVSGITVTITGKNLRPVVEALKLHTCEFIQEYSSDKFIEHGDRNKPFVSSITIAVIGR</sequence>
<evidence type="ECO:0000313" key="2">
    <source>
        <dbReference type="EMBL" id="SEG15286.1"/>
    </source>
</evidence>
<reference evidence="2 4" key="4">
    <citation type="submission" date="2016-10" db="EMBL/GenBank/DDBJ databases">
        <authorList>
            <person name="de Groot N.N."/>
        </authorList>
    </citation>
    <scope>NUCLEOTIDE SEQUENCE [LARGE SCALE GENOMIC DNA]</scope>
    <source>
        <strain evidence="2 4">Nl13</strain>
    </source>
</reference>
<proteinExistence type="predicted"/>
<reference evidence="3" key="2">
    <citation type="submission" date="2005-08" db="EMBL/GenBank/DDBJ databases">
        <title>Complete sequence of plasmid 1 of Nitrosospira multiformis ATCC 25196.</title>
        <authorList>
            <person name="Copeland A."/>
            <person name="Lucas S."/>
            <person name="Lapidus A."/>
            <person name="Barry K."/>
            <person name="Detter J.C."/>
            <person name="Glavina T."/>
            <person name="Hammon N."/>
            <person name="Israni S."/>
            <person name="Pitluck S."/>
            <person name="Chain P."/>
            <person name="Malfatti S."/>
            <person name="Shin M."/>
            <person name="Vergez L."/>
            <person name="Schmutz J."/>
            <person name="Larimer F."/>
            <person name="Land M."/>
            <person name="Hauser L."/>
            <person name="Kyrpides N."/>
            <person name="Lykidis A."/>
            <person name="Richardson P."/>
        </authorList>
    </citation>
    <scope>NUCLEOTIDE SEQUENCE [LARGE SCALE GENOMIC DNA]</scope>
    <source>
        <strain evidence="3">ATCC 25196 / NCIMB 11849 / C 71</strain>
        <plasmid evidence="3">pNITMU1</plasmid>
    </source>
</reference>
<protein>
    <submittedName>
        <fullName evidence="1">Uncharacterized protein</fullName>
    </submittedName>
</protein>
<reference evidence="1 3" key="3">
    <citation type="journal article" date="2008" name="Appl. Environ. Microbiol.">
        <title>Complete genome sequence of Nitrosospira multiformis, an ammonia-oxidizing bacterium from the soil environment.</title>
        <authorList>
            <person name="Norton J.M."/>
            <person name="Klotz M.G."/>
            <person name="Stein L.Y."/>
            <person name="Arp D.J."/>
            <person name="Bottomley P.J."/>
            <person name="Chain P.S."/>
            <person name="Hauser L.J."/>
            <person name="Land M.L."/>
            <person name="Larimer F.W."/>
            <person name="Shin M.W."/>
            <person name="Starkenburg S.R."/>
        </authorList>
    </citation>
    <scope>NUCLEOTIDE SEQUENCE [LARGE SCALE GENOMIC DNA]</scope>
    <source>
        <strain evidence="1">ATCC 25196</strain>
        <strain evidence="3">ATCC 25196 / NCIMB 11849 / C 71</strain>
        <plasmid evidence="1">1</plasmid>
        <plasmid evidence="3">pNITMU1</plasmid>
    </source>
</reference>
<evidence type="ECO:0000313" key="4">
    <source>
        <dbReference type="Proteomes" id="UP000236751"/>
    </source>
</evidence>
<accession>Q2Y5A2</accession>
<reference evidence="1" key="1">
    <citation type="submission" date="2005-08" db="EMBL/GenBank/DDBJ databases">
        <title>Complete sequence of Plasmid 1 of Nitrosospira multiformis ATCC 25196.</title>
        <authorList>
            <consortium name="US DOE Joint Genome Institute"/>
            <person name="Copeland A."/>
            <person name="Lucas S."/>
            <person name="Lapidus A."/>
            <person name="Barry K."/>
            <person name="Detter J.C."/>
            <person name="Glavina T."/>
            <person name="Hammon N."/>
            <person name="Israni S."/>
            <person name="Pitluck S."/>
            <person name="Chain P."/>
            <person name="Malfatti S."/>
            <person name="Shin M."/>
            <person name="Vergez L."/>
            <person name="Schmutz J."/>
            <person name="Larimer F."/>
            <person name="Land M."/>
            <person name="Hauser L."/>
            <person name="Kyrpides N."/>
            <person name="Lykidis A."/>
            <person name="Richardson P."/>
        </authorList>
    </citation>
    <scope>NUCLEOTIDE SEQUENCE</scope>
    <source>
        <strain evidence="1">ATCC 25196</strain>
        <plasmid evidence="1">1</plasmid>
    </source>
</reference>
<geneLocation type="plasmid" evidence="1">
    <name>1</name>
</geneLocation>
<dbReference type="HOGENOM" id="CLU_1853103_0_0_4"/>
<gene>
    <name evidence="1" type="ordered locus">Nmul_B2798</name>
    <name evidence="2" type="ORF">SAMN05216403_1378</name>
</gene>
<name>Q2Y5A2_NITMU</name>
<dbReference type="Proteomes" id="UP000002718">
    <property type="component" value="Plasmid 1"/>
</dbReference>
<dbReference type="RefSeq" id="WP_011382054.1">
    <property type="nucleotide sequence ID" value="NC_007615.1"/>
</dbReference>
<dbReference type="KEGG" id="nmu:Nmul_B2798"/>
<evidence type="ECO:0000313" key="1">
    <source>
        <dbReference type="EMBL" id="ABB76069.1"/>
    </source>
</evidence>
<dbReference type="AlphaFoldDB" id="Q2Y5A2"/>
<dbReference type="EMBL" id="CP000104">
    <property type="protein sequence ID" value="ABB76069.1"/>
    <property type="molecule type" value="Genomic_DNA"/>
</dbReference>
<organism evidence="1 3">
    <name type="scientific">Nitrosospira multiformis (strain ATCC 25196 / NCIMB 11849 / C 71)</name>
    <dbReference type="NCBI Taxonomy" id="323848"/>
    <lineage>
        <taxon>Bacteria</taxon>
        <taxon>Pseudomonadati</taxon>
        <taxon>Pseudomonadota</taxon>
        <taxon>Betaproteobacteria</taxon>
        <taxon>Nitrosomonadales</taxon>
        <taxon>Nitrosomonadaceae</taxon>
        <taxon>Nitrosospira</taxon>
    </lineage>
</organism>
<keyword evidence="3" id="KW-1185">Reference proteome</keyword>
<keyword evidence="1" id="KW-0614">Plasmid</keyword>